<evidence type="ECO:0000313" key="3">
    <source>
        <dbReference type="EMBL" id="VFS66356.1"/>
    </source>
</evidence>
<evidence type="ECO:0000313" key="4">
    <source>
        <dbReference type="Proteomes" id="UP000345637"/>
    </source>
</evidence>
<dbReference type="EMBL" id="CAADJE010000023">
    <property type="protein sequence ID" value="VFS66356.1"/>
    <property type="molecule type" value="Genomic_DNA"/>
</dbReference>
<gene>
    <name evidence="3" type="ORF">NCTC12998_03024</name>
</gene>
<dbReference type="GO" id="GO:0005829">
    <property type="term" value="C:cytosol"/>
    <property type="evidence" value="ECO:0007669"/>
    <property type="project" value="TreeGrafter"/>
</dbReference>
<dbReference type="GO" id="GO:0030267">
    <property type="term" value="F:glyoxylate reductase (NADPH) activity"/>
    <property type="evidence" value="ECO:0007669"/>
    <property type="project" value="TreeGrafter"/>
</dbReference>
<dbReference type="SUPFAM" id="SSF52283">
    <property type="entry name" value="Formate/glycerate dehydrogenase catalytic domain-like"/>
    <property type="match status" value="1"/>
</dbReference>
<evidence type="ECO:0000256" key="1">
    <source>
        <dbReference type="ARBA" id="ARBA00023002"/>
    </source>
</evidence>
<name>A0A485B124_RAOPL</name>
<protein>
    <submittedName>
        <fullName evidence="3">Glyoxylate reductase</fullName>
    </submittedName>
</protein>
<proteinExistence type="predicted"/>
<dbReference type="InterPro" id="IPR050223">
    <property type="entry name" value="D-isomer_2-hydroxyacid_DH"/>
</dbReference>
<dbReference type="GO" id="GO:0016618">
    <property type="term" value="F:hydroxypyruvate reductase [NAD(P)H] activity"/>
    <property type="evidence" value="ECO:0007669"/>
    <property type="project" value="TreeGrafter"/>
</dbReference>
<dbReference type="PANTHER" id="PTHR10996">
    <property type="entry name" value="2-HYDROXYACID DEHYDROGENASE-RELATED"/>
    <property type="match status" value="1"/>
</dbReference>
<keyword evidence="1" id="KW-0560">Oxidoreductase</keyword>
<keyword evidence="2" id="KW-0520">NAD</keyword>
<accession>A0A485B124</accession>
<dbReference type="Gene3D" id="3.40.50.720">
    <property type="entry name" value="NAD(P)-binding Rossmann-like Domain"/>
    <property type="match status" value="2"/>
</dbReference>
<evidence type="ECO:0000256" key="2">
    <source>
        <dbReference type="ARBA" id="ARBA00023027"/>
    </source>
</evidence>
<reference evidence="3 4" key="1">
    <citation type="submission" date="2019-03" db="EMBL/GenBank/DDBJ databases">
        <authorList>
            <consortium name="Pathogen Informatics"/>
        </authorList>
    </citation>
    <scope>NUCLEOTIDE SEQUENCE [LARGE SCALE GENOMIC DNA]</scope>
    <source>
        <strain evidence="3 4">NCTC12998</strain>
    </source>
</reference>
<dbReference type="AlphaFoldDB" id="A0A485B124"/>
<dbReference type="PANTHER" id="PTHR10996:SF178">
    <property type="entry name" value="2-HYDROXYACID DEHYDROGENASE YGL185C-RELATED"/>
    <property type="match status" value="1"/>
</dbReference>
<sequence length="58" mass="6388">MFAPRQIQVSITSGVLTNDVADLAMGLLLAGSRNLCQGDRFVRDGRWEKGGACRWPPR</sequence>
<organism evidence="3 4">
    <name type="scientific">Raoultella planticola</name>
    <name type="common">Klebsiella planticola</name>
    <dbReference type="NCBI Taxonomy" id="575"/>
    <lineage>
        <taxon>Bacteria</taxon>
        <taxon>Pseudomonadati</taxon>
        <taxon>Pseudomonadota</taxon>
        <taxon>Gammaproteobacteria</taxon>
        <taxon>Enterobacterales</taxon>
        <taxon>Enterobacteriaceae</taxon>
        <taxon>Klebsiella/Raoultella group</taxon>
        <taxon>Raoultella</taxon>
    </lineage>
</organism>
<dbReference type="Proteomes" id="UP000345637">
    <property type="component" value="Unassembled WGS sequence"/>
</dbReference>